<proteinExistence type="predicted"/>
<accession>A0AB39CEP1</accession>
<organism evidence="1">
    <name type="scientific">Pseudomonas phage HRDY3</name>
    <dbReference type="NCBI Taxonomy" id="3236930"/>
    <lineage>
        <taxon>Viruses</taxon>
    </lineage>
</organism>
<evidence type="ECO:0000313" key="1">
    <source>
        <dbReference type="EMBL" id="XDJ15349.1"/>
    </source>
</evidence>
<dbReference type="EMBL" id="PQ015379">
    <property type="protein sequence ID" value="XDJ15349.1"/>
    <property type="molecule type" value="Genomic_DNA"/>
</dbReference>
<reference evidence="1" key="1">
    <citation type="submission" date="2024-07" db="EMBL/GenBank/DDBJ databases">
        <authorList>
            <person name="Bringhurst R.M."/>
            <person name="Homer T.E."/>
        </authorList>
    </citation>
    <scope>NUCLEOTIDE SEQUENCE</scope>
</reference>
<name>A0AB39CEP1_9VIRU</name>
<protein>
    <submittedName>
        <fullName evidence="1">Uncharacterized protein</fullName>
    </submittedName>
</protein>
<sequence>MTDNKFYVVKSSRSFSGEGYSGPALSRTTFSEMKSATFDDMETAVRCANQLNEENPVGFDIYHQGRLVWPAKRAQQQAARDAVDRVRPLDAHAMRLAGYVQATAKAREDSFDKAASDAAQNACDEKREREEREGNQHAYLNVVDHAQFYKLTLREAAEATVPSEFVEPVYLLLQLGWNDAHDWAARILNGQRS</sequence>